<dbReference type="EMBL" id="VXIT01000010">
    <property type="protein sequence ID" value="KAA6409793.1"/>
    <property type="molecule type" value="Genomic_DNA"/>
</dbReference>
<feature type="region of interest" description="Disordered" evidence="5">
    <location>
        <begin position="59"/>
        <end position="168"/>
    </location>
</feature>
<feature type="compositionally biased region" description="Polar residues" evidence="5">
    <location>
        <begin position="342"/>
        <end position="365"/>
    </location>
</feature>
<dbReference type="InterPro" id="IPR019775">
    <property type="entry name" value="WD40_repeat_CS"/>
</dbReference>
<feature type="compositionally biased region" description="Polar residues" evidence="5">
    <location>
        <begin position="874"/>
        <end position="884"/>
    </location>
</feature>
<evidence type="ECO:0000256" key="1">
    <source>
        <dbReference type="ARBA" id="ARBA00009890"/>
    </source>
</evidence>
<dbReference type="PANTHER" id="PTHR19842:SF2">
    <property type="entry name" value="WD REPEAT PROTEIN (AFU_ORTHOLOGUE AFUA_5G04300)"/>
    <property type="match status" value="1"/>
</dbReference>
<gene>
    <name evidence="6" type="ORF">FRX48_06405</name>
</gene>
<dbReference type="SUPFAM" id="SSF50978">
    <property type="entry name" value="WD40 repeat-like"/>
    <property type="match status" value="1"/>
</dbReference>
<dbReference type="SMART" id="SM00320">
    <property type="entry name" value="WD40"/>
    <property type="match status" value="5"/>
</dbReference>
<dbReference type="Proteomes" id="UP000324767">
    <property type="component" value="Unassembled WGS sequence"/>
</dbReference>
<feature type="compositionally biased region" description="Basic and acidic residues" evidence="5">
    <location>
        <begin position="1858"/>
        <end position="1901"/>
    </location>
</feature>
<dbReference type="InterPro" id="IPR001680">
    <property type="entry name" value="WD40_rpt"/>
</dbReference>
<organism evidence="6 7">
    <name type="scientific">Lasallia pustulata</name>
    <dbReference type="NCBI Taxonomy" id="136370"/>
    <lineage>
        <taxon>Eukaryota</taxon>
        <taxon>Fungi</taxon>
        <taxon>Dikarya</taxon>
        <taxon>Ascomycota</taxon>
        <taxon>Pezizomycotina</taxon>
        <taxon>Lecanoromycetes</taxon>
        <taxon>OSLEUM clade</taxon>
        <taxon>Umbilicariomycetidae</taxon>
        <taxon>Umbilicariales</taxon>
        <taxon>Umbilicariaceae</taxon>
        <taxon>Lasallia</taxon>
    </lineage>
</organism>
<keyword evidence="2 4" id="KW-0853">WD repeat</keyword>
<name>A0A5M8PK15_9LECA</name>
<dbReference type="GO" id="GO:0031929">
    <property type="term" value="P:TOR signaling"/>
    <property type="evidence" value="ECO:0007669"/>
    <property type="project" value="InterPro"/>
</dbReference>
<feature type="repeat" description="WD" evidence="4">
    <location>
        <begin position="1168"/>
        <end position="1195"/>
    </location>
</feature>
<dbReference type="GO" id="GO:0031932">
    <property type="term" value="C:TORC2 complex"/>
    <property type="evidence" value="ECO:0007669"/>
    <property type="project" value="InterPro"/>
</dbReference>
<reference evidence="6 7" key="1">
    <citation type="submission" date="2019-09" db="EMBL/GenBank/DDBJ databases">
        <title>The hologenome of the rock-dwelling lichen Lasallia pustulata.</title>
        <authorList>
            <person name="Greshake Tzovaras B."/>
            <person name="Segers F."/>
            <person name="Bicker A."/>
            <person name="Dal Grande F."/>
            <person name="Otte J."/>
            <person name="Hankeln T."/>
            <person name="Schmitt I."/>
            <person name="Ebersberger I."/>
        </authorList>
    </citation>
    <scope>NUCLEOTIDE SEQUENCE [LARGE SCALE GENOMIC DNA]</scope>
    <source>
        <strain evidence="6">A1-1</strain>
    </source>
</reference>
<dbReference type="GO" id="GO:0031931">
    <property type="term" value="C:TORC1 complex"/>
    <property type="evidence" value="ECO:0007669"/>
    <property type="project" value="InterPro"/>
</dbReference>
<dbReference type="Pfam" id="PF00400">
    <property type="entry name" value="WD40"/>
    <property type="match status" value="2"/>
</dbReference>
<evidence type="ECO:0000313" key="7">
    <source>
        <dbReference type="Proteomes" id="UP000324767"/>
    </source>
</evidence>
<feature type="region of interest" description="Disordered" evidence="5">
    <location>
        <begin position="1720"/>
        <end position="1764"/>
    </location>
</feature>
<dbReference type="InterPro" id="IPR036322">
    <property type="entry name" value="WD40_repeat_dom_sf"/>
</dbReference>
<proteinExistence type="inferred from homology"/>
<feature type="region of interest" description="Disordered" evidence="5">
    <location>
        <begin position="1782"/>
        <end position="1809"/>
    </location>
</feature>
<comment type="similarity">
    <text evidence="1">Belongs to the WD repeat LST8 family.</text>
</comment>
<protein>
    <submittedName>
        <fullName evidence="6">WD repeat protein</fullName>
    </submittedName>
</protein>
<evidence type="ECO:0000256" key="2">
    <source>
        <dbReference type="ARBA" id="ARBA00022574"/>
    </source>
</evidence>
<evidence type="ECO:0000256" key="3">
    <source>
        <dbReference type="ARBA" id="ARBA00022737"/>
    </source>
</evidence>
<dbReference type="PANTHER" id="PTHR19842">
    <property type="entry name" value="G BETA-LIKE PROTEIN GBL"/>
    <property type="match status" value="1"/>
</dbReference>
<sequence length="1927" mass="213903">MANGKLPPHIIELDDSVDAHNIRYDAELAALRVAALKAQNAAIQYEVRTTVMQASISASYRETQHQSPPLGAPSPRQHHEQEQERHEERDHGETLNLRTESPELGSLRGHYDFNRVVQTGSKASGDIPPKRTSSSFSSSKSDDDRLPSVHETVPGRPYHMKRAPSEPRHKAILSATSASAQKRRRLWTENISRKKARRMKDVAPATKMARLGRQSLSSHIEKSDVKDEHILFAAVFRAEIHPLIKTACSQNQSIRSQDQAHSVGRAVSAEVVNDEFRSLLRDSGYRLSDASKQNLRRAISNSVNRITASLADQTSDSGSSSAESFFGTVIPNPPGDEHYGLGQTSTGFCPNSELSRGTAGASNDLSLLGPGETTFRIPSSSTVVAPMGKSRGLSWSNNVAQVLDLETKLHGSLLESSNPSSPPKSKRPRTEPPAPVSIHEESSFSNHNSGASLDVERRPAIQAAEEDNQKLWYCVCDEGHKRIDGLKFHRAHLAPCNNALCLGEAMAVSAEQHRRVSNIESGVSLIPSFDESTSSGTNTSAQPVRLDSSKQDIRTLSSSDAYTAGTLRDCILPENGPPQTSDAGLYYRGEAEGKTSKSAASASFLPPTGLFNPPLSSFTSVPSVSNVLTTSSSDGDQKSVEGKQITHSELSSANPDLQKSRQILHSEEAEVVSDSLSSEGVEALPSTLRSKSMEKTTMQLSSAGGDYTECENLEGQNTKGESLAEGCAITNSVSSRANLQALPSQLRLLHAERITASNHGIKTSTEVLHHHPKALAQTPLEDKINRRSQTSRSTILGREPQRSCESDVTIDQMALNLRRRAPVKYFEDPAALHPEIFRSSPTLQADGHTSQARQQHANVHSNQSVKKRPGKQHAPQQRTASQLSREVLDSVPELETMDEAGQEVVQELPYFSCDERITGGLWKGRIFDHDMVEGDQDRIIHMDFDEPEYEELVKAASKTLRLVRSLDAQLPARLRLTEILKNTSKEDQELIRKRARRNAVLLKKRSNDAIDSVLQDASQAQLPETSTMLRLNACPERILFTNPGFFREIGAVTGYNVNISAKSFQRRLQTKLLEGLTTWKTWDDASNDVLVVAWSPGGLTYAVGASAQTDPASAQYNKRNNLLLGDLESNTLRELPDHHIDRPIPEDGGTGNQWAVYNACDPVLQTSVTATRFSLDGDRMYTASYDHTVKVWDVSQRGKPFVVDTFNHDAEVELAATSSFFSGCLATGSRTRENSIRVYYTPESDDAQGAAYEYEVLSSSRAKKHSNEELNPSSLQWGTTWETQNFLLAGFSPSFKDDTGAWGSNGEICLWDLVNIQAVKLIPSSQNVFDAVWHPHLPIFATGSTPLLSNRASHKTRSVVRTYEPLRSSYCTVEYECPALDINDVTFAPHDVNYISAGCTDGITYFWDYRMPDKVMLRLRHGEPLAESHPHLTREQHDTGIRFTAWDQDGHYLYTGSSDGFIKQWDIRRAPENALVRDVTQLKGGVMCGAFSPDYTNLLVGDDTGAIQILSTAPTGQRRYMEEDGYEEGDLIAERIPFIYAPQNQRLTTFLDAPEIDEEDVACYGTMIADDALTTGELSLHPVFGAGKGPNYSGPYCLEARPEGTTENNAKRVALLPKEQAQQLDRRQRKMARKRGWKATVTEQELIKEQVKLAWLRNVNVELSDRWGEDFVKEKDETLVKQFKEGKDIVQMLKELKLQHYGGRDASVEDLLKDLLKEETTKHAKPDEDSDQDVIVRKKSKHRHSKVLTGSDDDLIHRPSTNLAEPRQYREVGDLIIIDSDSEEEEANATKSPHNPIILDSDPSTDASAIEKHYDPRDAWLPRERTHILFSDAEESWFPSREAERDQTLSEAAIAQSERLRDQERKRQHDASAAEDRRRLAEERQALLEERREMEEEERRERRTGRGGWRGSEGGGQRSAGGGGVAD</sequence>
<keyword evidence="3" id="KW-0677">Repeat</keyword>
<feature type="compositionally biased region" description="Basic residues" evidence="5">
    <location>
        <begin position="1737"/>
        <end position="1746"/>
    </location>
</feature>
<dbReference type="InterPro" id="IPR015943">
    <property type="entry name" value="WD40/YVTN_repeat-like_dom_sf"/>
</dbReference>
<feature type="region of interest" description="Disordered" evidence="5">
    <location>
        <begin position="625"/>
        <end position="657"/>
    </location>
</feature>
<feature type="region of interest" description="Disordered" evidence="5">
    <location>
        <begin position="776"/>
        <end position="804"/>
    </location>
</feature>
<feature type="region of interest" description="Disordered" evidence="5">
    <location>
        <begin position="529"/>
        <end position="550"/>
    </location>
</feature>
<dbReference type="Gene3D" id="2.130.10.10">
    <property type="entry name" value="YVTN repeat-like/Quinoprotein amine dehydrogenase"/>
    <property type="match status" value="1"/>
</dbReference>
<feature type="compositionally biased region" description="Basic and acidic residues" evidence="5">
    <location>
        <begin position="635"/>
        <end position="646"/>
    </location>
</feature>
<feature type="compositionally biased region" description="Gly residues" evidence="5">
    <location>
        <begin position="1906"/>
        <end position="1927"/>
    </location>
</feature>
<feature type="region of interest" description="Disordered" evidence="5">
    <location>
        <begin position="841"/>
        <end position="885"/>
    </location>
</feature>
<feature type="compositionally biased region" description="Polar residues" evidence="5">
    <location>
        <begin position="625"/>
        <end position="634"/>
    </location>
</feature>
<feature type="repeat" description="WD" evidence="4">
    <location>
        <begin position="1434"/>
        <end position="1475"/>
    </location>
</feature>
<dbReference type="PROSITE" id="PS50082">
    <property type="entry name" value="WD_REPEATS_2"/>
    <property type="match status" value="2"/>
</dbReference>
<evidence type="ECO:0000313" key="6">
    <source>
        <dbReference type="EMBL" id="KAA6409793.1"/>
    </source>
</evidence>
<evidence type="ECO:0000256" key="4">
    <source>
        <dbReference type="PROSITE-ProRule" id="PRU00221"/>
    </source>
</evidence>
<comment type="caution">
    <text evidence="6">The sequence shown here is derived from an EMBL/GenBank/DDBJ whole genome shotgun (WGS) entry which is preliminary data.</text>
</comment>
<feature type="region of interest" description="Disordered" evidence="5">
    <location>
        <begin position="412"/>
        <end position="452"/>
    </location>
</feature>
<feature type="compositionally biased region" description="Polar residues" evidence="5">
    <location>
        <begin position="530"/>
        <end position="542"/>
    </location>
</feature>
<dbReference type="OrthoDB" id="10248252at2759"/>
<evidence type="ECO:0000256" key="5">
    <source>
        <dbReference type="SAM" id="MobiDB-lite"/>
    </source>
</evidence>
<feature type="compositionally biased region" description="Low complexity" evidence="5">
    <location>
        <begin position="310"/>
        <end position="328"/>
    </location>
</feature>
<feature type="compositionally biased region" description="Polar residues" evidence="5">
    <location>
        <begin position="841"/>
        <end position="864"/>
    </location>
</feature>
<dbReference type="PROSITE" id="PS50294">
    <property type="entry name" value="WD_REPEATS_REGION"/>
    <property type="match status" value="1"/>
</dbReference>
<feature type="compositionally biased region" description="Polar residues" evidence="5">
    <location>
        <begin position="647"/>
        <end position="657"/>
    </location>
</feature>
<accession>A0A5M8PK15</accession>
<dbReference type="GO" id="GO:0032956">
    <property type="term" value="P:regulation of actin cytoskeleton organization"/>
    <property type="evidence" value="ECO:0007669"/>
    <property type="project" value="TreeGrafter"/>
</dbReference>
<dbReference type="InterPro" id="IPR037588">
    <property type="entry name" value="MLST8"/>
</dbReference>
<feature type="region of interest" description="Disordered" evidence="5">
    <location>
        <begin position="310"/>
        <end position="383"/>
    </location>
</feature>
<dbReference type="PROSITE" id="PS00678">
    <property type="entry name" value="WD_REPEATS_1"/>
    <property type="match status" value="1"/>
</dbReference>
<feature type="region of interest" description="Disordered" evidence="5">
    <location>
        <begin position="1856"/>
        <end position="1927"/>
    </location>
</feature>
<feature type="compositionally biased region" description="Basic and acidic residues" evidence="5">
    <location>
        <begin position="77"/>
        <end position="93"/>
    </location>
</feature>